<organism evidence="7 8">
    <name type="scientific">Amycolatopsis thermoflava</name>
    <dbReference type="NCBI Taxonomy" id="84480"/>
    <lineage>
        <taxon>Bacteria</taxon>
        <taxon>Bacillati</taxon>
        <taxon>Actinomycetota</taxon>
        <taxon>Actinomycetes</taxon>
        <taxon>Pseudonocardiales</taxon>
        <taxon>Pseudonocardiaceae</taxon>
        <taxon>Amycolatopsis</taxon>
        <taxon>Amycolatopsis methanolica group</taxon>
    </lineage>
</organism>
<sequence length="289" mass="32063">MKYDEEKAMTEREPLLDVDSLVVEFPSPRKREPDFRAVDRVSLSVQAGETVGLLGESGSGKSTLGNAILGLVHPTAGSIRFRGRELMRPKPRERRELSDHLQVVFQDPYGTLNPSLTVGQSLTQPLRVRHRLSRGQAREKVAEVLGQVGLPPEAMDRYPARFSGGQRQRIAIARALVGGPDLIICDEPTSALDLSVQAQVLNLLVDLQRVLGVSYLFISHDIDVVRYVSHRVAILRRGQIVEQGSTEEVIQHPRHPYTRTLLDAAPIPDPRRQADRRKAAQASTLARAS</sequence>
<dbReference type="GO" id="GO:0005524">
    <property type="term" value="F:ATP binding"/>
    <property type="evidence" value="ECO:0007669"/>
    <property type="project" value="UniProtKB-KW"/>
</dbReference>
<comment type="similarity">
    <text evidence="1">Belongs to the ABC transporter superfamily.</text>
</comment>
<dbReference type="InterPro" id="IPR027417">
    <property type="entry name" value="P-loop_NTPase"/>
</dbReference>
<evidence type="ECO:0000256" key="5">
    <source>
        <dbReference type="SAM" id="MobiDB-lite"/>
    </source>
</evidence>
<dbReference type="InterPro" id="IPR003593">
    <property type="entry name" value="AAA+_ATPase"/>
</dbReference>
<dbReference type="GeneID" id="301847055"/>
<evidence type="ECO:0000256" key="3">
    <source>
        <dbReference type="ARBA" id="ARBA00022741"/>
    </source>
</evidence>
<dbReference type="GO" id="GO:0016887">
    <property type="term" value="F:ATP hydrolysis activity"/>
    <property type="evidence" value="ECO:0007669"/>
    <property type="project" value="InterPro"/>
</dbReference>
<feature type="compositionally biased region" description="Basic and acidic residues" evidence="5">
    <location>
        <begin position="269"/>
        <end position="278"/>
    </location>
</feature>
<evidence type="ECO:0000313" key="7">
    <source>
        <dbReference type="EMBL" id="ROS43363.1"/>
    </source>
</evidence>
<dbReference type="Pfam" id="PF00005">
    <property type="entry name" value="ABC_tran"/>
    <property type="match status" value="1"/>
</dbReference>
<dbReference type="GO" id="GO:0015833">
    <property type="term" value="P:peptide transport"/>
    <property type="evidence" value="ECO:0007669"/>
    <property type="project" value="InterPro"/>
</dbReference>
<dbReference type="Pfam" id="PF08352">
    <property type="entry name" value="oligo_HPY"/>
    <property type="match status" value="1"/>
</dbReference>
<keyword evidence="4 7" id="KW-0067">ATP-binding</keyword>
<dbReference type="SMART" id="SM00382">
    <property type="entry name" value="AAA"/>
    <property type="match status" value="1"/>
</dbReference>
<dbReference type="SUPFAM" id="SSF52540">
    <property type="entry name" value="P-loop containing nucleoside triphosphate hydrolases"/>
    <property type="match status" value="1"/>
</dbReference>
<keyword evidence="8" id="KW-1185">Reference proteome</keyword>
<feature type="region of interest" description="Disordered" evidence="5">
    <location>
        <begin position="266"/>
        <end position="289"/>
    </location>
</feature>
<keyword evidence="3" id="KW-0547">Nucleotide-binding</keyword>
<dbReference type="InterPro" id="IPR013563">
    <property type="entry name" value="Oligopep_ABC_C"/>
</dbReference>
<gene>
    <name evidence="7" type="ORF">EDD35_5774</name>
</gene>
<comment type="caution">
    <text evidence="7">The sequence shown here is derived from an EMBL/GenBank/DDBJ whole genome shotgun (WGS) entry which is preliminary data.</text>
</comment>
<dbReference type="InterPro" id="IPR003439">
    <property type="entry name" value="ABC_transporter-like_ATP-bd"/>
</dbReference>
<proteinExistence type="inferred from homology"/>
<dbReference type="Proteomes" id="UP000274843">
    <property type="component" value="Unassembled WGS sequence"/>
</dbReference>
<accession>A0A3N2H370</accession>
<evidence type="ECO:0000259" key="6">
    <source>
        <dbReference type="PROSITE" id="PS50893"/>
    </source>
</evidence>
<dbReference type="FunFam" id="3.40.50.300:FF:000016">
    <property type="entry name" value="Oligopeptide ABC transporter ATP-binding component"/>
    <property type="match status" value="1"/>
</dbReference>
<reference evidence="7 8" key="1">
    <citation type="submission" date="2018-11" db="EMBL/GenBank/DDBJ databases">
        <title>Sequencing the genomes of 1000 actinobacteria strains.</title>
        <authorList>
            <person name="Klenk H.-P."/>
        </authorList>
    </citation>
    <scope>NUCLEOTIDE SEQUENCE [LARGE SCALE GENOMIC DNA]</scope>
    <source>
        <strain evidence="7 8">DSM 44348</strain>
    </source>
</reference>
<dbReference type="EMBL" id="RKHY01000001">
    <property type="protein sequence ID" value="ROS43363.1"/>
    <property type="molecule type" value="Genomic_DNA"/>
</dbReference>
<dbReference type="InterPro" id="IPR050319">
    <property type="entry name" value="ABC_transp_ATP-bind"/>
</dbReference>
<dbReference type="RefSeq" id="WP_231960790.1">
    <property type="nucleotide sequence ID" value="NZ_RKHY01000001.1"/>
</dbReference>
<dbReference type="PANTHER" id="PTHR43776">
    <property type="entry name" value="TRANSPORT ATP-BINDING PROTEIN"/>
    <property type="match status" value="1"/>
</dbReference>
<evidence type="ECO:0000256" key="1">
    <source>
        <dbReference type="ARBA" id="ARBA00005417"/>
    </source>
</evidence>
<name>A0A3N2H370_9PSEU</name>
<feature type="domain" description="ABC transporter" evidence="6">
    <location>
        <begin position="23"/>
        <end position="262"/>
    </location>
</feature>
<dbReference type="AlphaFoldDB" id="A0A3N2H370"/>
<dbReference type="Gene3D" id="3.40.50.300">
    <property type="entry name" value="P-loop containing nucleotide triphosphate hydrolases"/>
    <property type="match status" value="1"/>
</dbReference>
<keyword evidence="2" id="KW-0813">Transport</keyword>
<evidence type="ECO:0000256" key="4">
    <source>
        <dbReference type="ARBA" id="ARBA00022840"/>
    </source>
</evidence>
<evidence type="ECO:0000313" key="8">
    <source>
        <dbReference type="Proteomes" id="UP000274843"/>
    </source>
</evidence>
<dbReference type="InterPro" id="IPR017871">
    <property type="entry name" value="ABC_transporter-like_CS"/>
</dbReference>
<dbReference type="PANTHER" id="PTHR43776:SF7">
    <property type="entry name" value="D,D-DIPEPTIDE TRANSPORT ATP-BINDING PROTEIN DDPF-RELATED"/>
    <property type="match status" value="1"/>
</dbReference>
<dbReference type="CDD" id="cd03257">
    <property type="entry name" value="ABC_NikE_OppD_transporters"/>
    <property type="match status" value="1"/>
</dbReference>
<dbReference type="PROSITE" id="PS00211">
    <property type="entry name" value="ABC_TRANSPORTER_1"/>
    <property type="match status" value="1"/>
</dbReference>
<protein>
    <submittedName>
        <fullName evidence="7">Oligopeptide/dipeptide ABC transporter ATP-binding protein</fullName>
    </submittedName>
</protein>
<evidence type="ECO:0000256" key="2">
    <source>
        <dbReference type="ARBA" id="ARBA00022448"/>
    </source>
</evidence>
<dbReference type="PROSITE" id="PS50893">
    <property type="entry name" value="ABC_TRANSPORTER_2"/>
    <property type="match status" value="1"/>
</dbReference>
<dbReference type="GO" id="GO:0055085">
    <property type="term" value="P:transmembrane transport"/>
    <property type="evidence" value="ECO:0007669"/>
    <property type="project" value="UniProtKB-ARBA"/>
</dbReference>